<evidence type="ECO:0000313" key="12">
    <source>
        <dbReference type="EMBL" id="AYG05296.1"/>
    </source>
</evidence>
<evidence type="ECO:0000256" key="5">
    <source>
        <dbReference type="ARBA" id="ARBA00022801"/>
    </source>
</evidence>
<evidence type="ECO:0000256" key="2">
    <source>
        <dbReference type="ARBA" id="ARBA00007495"/>
    </source>
</evidence>
<keyword evidence="4 10" id="KW-0732">Signal</keyword>
<name>A0A387BW02_9MICO</name>
<dbReference type="InterPro" id="IPR017853">
    <property type="entry name" value="GH"/>
</dbReference>
<evidence type="ECO:0000256" key="9">
    <source>
        <dbReference type="RuleBase" id="RU361174"/>
    </source>
</evidence>
<evidence type="ECO:0000256" key="4">
    <source>
        <dbReference type="ARBA" id="ARBA00022729"/>
    </source>
</evidence>
<evidence type="ECO:0000256" key="10">
    <source>
        <dbReference type="SAM" id="SignalP"/>
    </source>
</evidence>
<dbReference type="EMBL" id="CP032624">
    <property type="protein sequence ID" value="AYG05296.1"/>
    <property type="molecule type" value="Genomic_DNA"/>
</dbReference>
<dbReference type="GO" id="GO:0045493">
    <property type="term" value="P:xylan catabolic process"/>
    <property type="evidence" value="ECO:0007669"/>
    <property type="project" value="UniProtKB-KW"/>
</dbReference>
<protein>
    <recommendedName>
        <fullName evidence="9">Beta-xylanase</fullName>
        <ecNumber evidence="9">3.2.1.8</ecNumber>
    </recommendedName>
</protein>
<evidence type="ECO:0000256" key="6">
    <source>
        <dbReference type="ARBA" id="ARBA00023277"/>
    </source>
</evidence>
<evidence type="ECO:0000256" key="1">
    <source>
        <dbReference type="ARBA" id="ARBA00000681"/>
    </source>
</evidence>
<dbReference type="InterPro" id="IPR044846">
    <property type="entry name" value="GH10"/>
</dbReference>
<reference evidence="12 13" key="1">
    <citation type="submission" date="2018-09" db="EMBL/GenBank/DDBJ databases">
        <title>Genome sequencing of strain 2DFW10M-5.</title>
        <authorList>
            <person name="Heo J."/>
            <person name="Kim S.-J."/>
            <person name="Kwon S.-W."/>
        </authorList>
    </citation>
    <scope>NUCLEOTIDE SEQUENCE [LARGE SCALE GENOMIC DNA]</scope>
    <source>
        <strain evidence="12 13">2DFW10M-5</strain>
    </source>
</reference>
<keyword evidence="13" id="KW-1185">Reference proteome</keyword>
<keyword evidence="7 9" id="KW-0326">Glycosidase</keyword>
<dbReference type="AlphaFoldDB" id="A0A387BW02"/>
<dbReference type="PROSITE" id="PS51760">
    <property type="entry name" value="GH10_2"/>
    <property type="match status" value="1"/>
</dbReference>
<feature type="chain" id="PRO_5038488170" description="Beta-xylanase" evidence="10">
    <location>
        <begin position="21"/>
        <end position="352"/>
    </location>
</feature>
<evidence type="ECO:0000256" key="3">
    <source>
        <dbReference type="ARBA" id="ARBA00022651"/>
    </source>
</evidence>
<keyword evidence="8 9" id="KW-0624">Polysaccharide degradation</keyword>
<dbReference type="Pfam" id="PF00331">
    <property type="entry name" value="Glyco_hydro_10"/>
    <property type="match status" value="1"/>
</dbReference>
<evidence type="ECO:0000256" key="7">
    <source>
        <dbReference type="ARBA" id="ARBA00023295"/>
    </source>
</evidence>
<dbReference type="Proteomes" id="UP000275069">
    <property type="component" value="Chromosome"/>
</dbReference>
<gene>
    <name evidence="12" type="ORF">D7I44_06495</name>
</gene>
<dbReference type="PANTHER" id="PTHR31490:SF88">
    <property type="entry name" value="BETA-XYLANASE"/>
    <property type="match status" value="1"/>
</dbReference>
<evidence type="ECO:0000313" key="13">
    <source>
        <dbReference type="Proteomes" id="UP000275069"/>
    </source>
</evidence>
<keyword evidence="6 9" id="KW-0119">Carbohydrate metabolism</keyword>
<dbReference type="EC" id="3.2.1.8" evidence="9"/>
<comment type="similarity">
    <text evidence="2 9">Belongs to the glycosyl hydrolase 10 (cellulase F) family.</text>
</comment>
<dbReference type="GO" id="GO:0031176">
    <property type="term" value="F:endo-1,4-beta-xylanase activity"/>
    <property type="evidence" value="ECO:0007669"/>
    <property type="project" value="UniProtKB-EC"/>
</dbReference>
<feature type="domain" description="GH10" evidence="11">
    <location>
        <begin position="23"/>
        <end position="339"/>
    </location>
</feature>
<feature type="signal peptide" evidence="10">
    <location>
        <begin position="1"/>
        <end position="20"/>
    </location>
</feature>
<accession>A0A387BW02</accession>
<dbReference type="KEGG" id="gry:D7I44_06495"/>
<sequence length="352" mass="38566">MLAVAALAGLAGCTSQPAATAPQASAAPLRTIAEKSGLRVGVAVDTDRLSDSAYAKLTAQQFSTVTPENAMKWEVVEPKQGQYDWSAADKLVDFAQAHGQLVRGHNLVWYSQLPQWLTDEAPSLTADQLSAILQKHITDEVTHFTGKIWQWDVVNEAFDDSGNLRDNIWIEKLGPDYIADAFRWAHAADPDAKLFLNDYGIETDGLKSQAEYDFVKQLVAQGVPIDGVGFETHLDADDPEQDLQTVMTQYAKLGIDVAITEADVKARTPVSKIDKTIQSSMFADSMSACLAVKQCISYTLWDLDDKDSWIPQYFPGEGGATLYDDELKPKPQYVALQQALAKGVKTAPPRSK</sequence>
<dbReference type="InterPro" id="IPR001000">
    <property type="entry name" value="GH10_dom"/>
</dbReference>
<keyword evidence="5 9" id="KW-0378">Hydrolase</keyword>
<dbReference type="PANTHER" id="PTHR31490">
    <property type="entry name" value="GLYCOSYL HYDROLASE"/>
    <property type="match status" value="1"/>
</dbReference>
<dbReference type="PRINTS" id="PR00134">
    <property type="entry name" value="GLHYDRLASE10"/>
</dbReference>
<comment type="catalytic activity">
    <reaction evidence="1 9">
        <text>Endohydrolysis of (1-&gt;4)-beta-D-xylosidic linkages in xylans.</text>
        <dbReference type="EC" id="3.2.1.8"/>
    </reaction>
</comment>
<proteinExistence type="inferred from homology"/>
<organism evidence="12 13">
    <name type="scientific">Gryllotalpicola protaetiae</name>
    <dbReference type="NCBI Taxonomy" id="2419771"/>
    <lineage>
        <taxon>Bacteria</taxon>
        <taxon>Bacillati</taxon>
        <taxon>Actinomycetota</taxon>
        <taxon>Actinomycetes</taxon>
        <taxon>Micrococcales</taxon>
        <taxon>Microbacteriaceae</taxon>
        <taxon>Gryllotalpicola</taxon>
    </lineage>
</organism>
<keyword evidence="3 12" id="KW-0858">Xylan degradation</keyword>
<dbReference type="Gene3D" id="3.20.20.80">
    <property type="entry name" value="Glycosidases"/>
    <property type="match status" value="1"/>
</dbReference>
<evidence type="ECO:0000256" key="8">
    <source>
        <dbReference type="ARBA" id="ARBA00023326"/>
    </source>
</evidence>
<evidence type="ECO:0000259" key="11">
    <source>
        <dbReference type="PROSITE" id="PS51760"/>
    </source>
</evidence>
<dbReference type="SUPFAM" id="SSF51445">
    <property type="entry name" value="(Trans)glycosidases"/>
    <property type="match status" value="1"/>
</dbReference>
<dbReference type="SMART" id="SM00633">
    <property type="entry name" value="Glyco_10"/>
    <property type="match status" value="1"/>
</dbReference>
<dbReference type="OrthoDB" id="9815836at2"/>